<dbReference type="InterPro" id="IPR024163">
    <property type="entry name" value="Aerotolerance_reg_N"/>
</dbReference>
<dbReference type="PANTHER" id="PTHR22550:SF5">
    <property type="entry name" value="LEUCINE ZIPPER PROTEIN 4"/>
    <property type="match status" value="1"/>
</dbReference>
<feature type="domain" description="VWFA" evidence="6">
    <location>
        <begin position="101"/>
        <end position="288"/>
    </location>
</feature>
<keyword evidence="3 5" id="KW-1133">Transmembrane helix</keyword>
<sequence>MGTNELKGGSVTMEFANKEYLLLLLLLIPYIIWYFLYRRRTEPSLRMSDTFTFKYAPKSWKMRLIHLPMLLRCLVYALVVIVLARPQTTTPIDNGQVEGINIMLAVDISASMLSDDVDPNRIEVAKDVAKEFIASRPNDNIGLTIFAGEAFTQCPMTTDHASLLNLLAGIRADLSVNHLIQDGTAIGMGLANAVGRLKDVKEGSKVVILLTDGSNNVGDISPLTAASIARKFGVRVYTIGLGTDGKDIQGRPVGEIDYKTLQDIAMQTDGDFYRAQSRAELSQIYKDIDKLEKTKINATQYGKRYEAFMPFAILALLTFVAEILLRTTVFKRIP</sequence>
<dbReference type="SMART" id="SM00327">
    <property type="entry name" value="VWA"/>
    <property type="match status" value="1"/>
</dbReference>
<keyword evidence="8" id="KW-1185">Reference proteome</keyword>
<organism evidence="7 8">
    <name type="scientific">Prevotella disiens JCM 6334 = ATCC 29426</name>
    <dbReference type="NCBI Taxonomy" id="1235811"/>
    <lineage>
        <taxon>Bacteria</taxon>
        <taxon>Pseudomonadati</taxon>
        <taxon>Bacteroidota</taxon>
        <taxon>Bacteroidia</taxon>
        <taxon>Bacteroidales</taxon>
        <taxon>Prevotellaceae</taxon>
        <taxon>Prevotella</taxon>
    </lineage>
</organism>
<dbReference type="PANTHER" id="PTHR22550">
    <property type="entry name" value="SPORE GERMINATION PROTEIN"/>
    <property type="match status" value="1"/>
</dbReference>
<name>A0ABP2Y5H3_9BACT</name>
<dbReference type="Proteomes" id="UP000016660">
    <property type="component" value="Unassembled WGS sequence"/>
</dbReference>
<accession>A0ABP2Y5H3</accession>
<dbReference type="InterPro" id="IPR050768">
    <property type="entry name" value="UPF0353/GerABKA_families"/>
</dbReference>
<keyword evidence="4 5" id="KW-0472">Membrane</keyword>
<evidence type="ECO:0000256" key="3">
    <source>
        <dbReference type="ARBA" id="ARBA00022989"/>
    </source>
</evidence>
<dbReference type="InterPro" id="IPR036465">
    <property type="entry name" value="vWFA_dom_sf"/>
</dbReference>
<dbReference type="InterPro" id="IPR033881">
    <property type="entry name" value="vWA_BatA_type"/>
</dbReference>
<keyword evidence="1" id="KW-1003">Cell membrane</keyword>
<feature type="transmembrane region" description="Helical" evidence="5">
    <location>
        <begin position="307"/>
        <end position="325"/>
    </location>
</feature>
<comment type="caution">
    <text evidence="7">The sequence shown here is derived from an EMBL/GenBank/DDBJ whole genome shotgun (WGS) entry which is preliminary data.</text>
</comment>
<evidence type="ECO:0000313" key="7">
    <source>
        <dbReference type="EMBL" id="ERJ75162.1"/>
    </source>
</evidence>
<dbReference type="Pfam" id="PF00092">
    <property type="entry name" value="VWA"/>
    <property type="match status" value="1"/>
</dbReference>
<dbReference type="InterPro" id="IPR002035">
    <property type="entry name" value="VWF_A"/>
</dbReference>
<evidence type="ECO:0000256" key="4">
    <source>
        <dbReference type="ARBA" id="ARBA00023136"/>
    </source>
</evidence>
<dbReference type="PROSITE" id="PS50234">
    <property type="entry name" value="VWFA"/>
    <property type="match status" value="1"/>
</dbReference>
<dbReference type="Pfam" id="PF07584">
    <property type="entry name" value="BatA"/>
    <property type="match status" value="1"/>
</dbReference>
<dbReference type="Gene3D" id="3.40.50.410">
    <property type="entry name" value="von Willebrand factor, type A domain"/>
    <property type="match status" value="1"/>
</dbReference>
<reference evidence="7 8" key="1">
    <citation type="submission" date="2013-06" db="EMBL/GenBank/DDBJ databases">
        <authorList>
            <person name="Weinstock G."/>
            <person name="Sodergren E."/>
            <person name="Lobos E.A."/>
            <person name="Fulton L."/>
            <person name="Fulton R."/>
            <person name="Courtney L."/>
            <person name="Fronick C."/>
            <person name="O'Laughlin M."/>
            <person name="Godfrey J."/>
            <person name="Wilson R.M."/>
            <person name="Miner T."/>
            <person name="Farmer C."/>
            <person name="Delehaunty K."/>
            <person name="Cordes M."/>
            <person name="Minx P."/>
            <person name="Tomlinson C."/>
            <person name="Chen J."/>
            <person name="Wollam A."/>
            <person name="Pepin K.H."/>
            <person name="Bhonagiri V."/>
            <person name="Zhang X."/>
            <person name="Warren W."/>
            <person name="Mitreva M."/>
            <person name="Mardis E.R."/>
            <person name="Wilson R.K."/>
        </authorList>
    </citation>
    <scope>NUCLEOTIDE SEQUENCE [LARGE SCALE GENOMIC DNA]</scope>
    <source>
        <strain evidence="7 8">ATCC 29426</strain>
    </source>
</reference>
<evidence type="ECO:0000256" key="5">
    <source>
        <dbReference type="SAM" id="Phobius"/>
    </source>
</evidence>
<feature type="transmembrane region" description="Helical" evidence="5">
    <location>
        <begin position="20"/>
        <end position="37"/>
    </location>
</feature>
<evidence type="ECO:0000256" key="1">
    <source>
        <dbReference type="ARBA" id="ARBA00022475"/>
    </source>
</evidence>
<proteinExistence type="predicted"/>
<dbReference type="EMBL" id="AWUY01000180">
    <property type="protein sequence ID" value="ERJ75162.1"/>
    <property type="molecule type" value="Genomic_DNA"/>
</dbReference>
<evidence type="ECO:0000313" key="8">
    <source>
        <dbReference type="Proteomes" id="UP000016660"/>
    </source>
</evidence>
<keyword evidence="2 5" id="KW-0812">Transmembrane</keyword>
<evidence type="ECO:0000256" key="2">
    <source>
        <dbReference type="ARBA" id="ARBA00022692"/>
    </source>
</evidence>
<dbReference type="SUPFAM" id="SSF53300">
    <property type="entry name" value="vWA-like"/>
    <property type="match status" value="1"/>
</dbReference>
<feature type="transmembrane region" description="Helical" evidence="5">
    <location>
        <begin position="64"/>
        <end position="84"/>
    </location>
</feature>
<gene>
    <name evidence="7" type="ORF">HMPREF0653_02017</name>
</gene>
<dbReference type="CDD" id="cd01467">
    <property type="entry name" value="vWA_BatA_type"/>
    <property type="match status" value="1"/>
</dbReference>
<evidence type="ECO:0000259" key="6">
    <source>
        <dbReference type="PROSITE" id="PS50234"/>
    </source>
</evidence>
<protein>
    <submittedName>
        <fullName evidence="7">von Willebrand factor type A domain protein</fullName>
    </submittedName>
</protein>